<keyword evidence="5" id="KW-1185">Reference proteome</keyword>
<evidence type="ECO:0000313" key="4">
    <source>
        <dbReference type="EMBL" id="GAA0711006.1"/>
    </source>
</evidence>
<feature type="domain" description="SCP2" evidence="3">
    <location>
        <begin position="35"/>
        <end position="131"/>
    </location>
</feature>
<keyword evidence="2" id="KW-0175">Coiled coil</keyword>
<comment type="pathway">
    <text evidence="1">Cofactor biosynthesis; ubiquinone biosynthesis.</text>
</comment>
<evidence type="ECO:0000313" key="5">
    <source>
        <dbReference type="Proteomes" id="UP001501523"/>
    </source>
</evidence>
<dbReference type="RefSeq" id="WP_343788314.1">
    <property type="nucleotide sequence ID" value="NZ_BAAAEU010000006.1"/>
</dbReference>
<keyword evidence="1" id="KW-0831">Ubiquinone biosynthesis</keyword>
<dbReference type="InterPro" id="IPR003033">
    <property type="entry name" value="SCP2_sterol-bd_dom"/>
</dbReference>
<feature type="coiled-coil region" evidence="2">
    <location>
        <begin position="193"/>
        <end position="220"/>
    </location>
</feature>
<comment type="similarity">
    <text evidence="1">Belongs to the UbiJ family.</text>
</comment>
<dbReference type="Pfam" id="PF02036">
    <property type="entry name" value="SCP2"/>
    <property type="match status" value="1"/>
</dbReference>
<dbReference type="EMBL" id="BAAAEU010000006">
    <property type="protein sequence ID" value="GAA0711006.1"/>
    <property type="molecule type" value="Genomic_DNA"/>
</dbReference>
<evidence type="ECO:0000256" key="2">
    <source>
        <dbReference type="SAM" id="Coils"/>
    </source>
</evidence>
<dbReference type="Proteomes" id="UP001501523">
    <property type="component" value="Unassembled WGS sequence"/>
</dbReference>
<comment type="function">
    <text evidence="1">Required for ubiquinone (coenzyme Q) biosynthesis. Binds hydrophobic ubiquinone biosynthetic intermediates via its SCP2 domain and is essential for the stability of the Ubi complex. May constitute a docking platform where Ubi enzymes assemble and access their SCP2-bound polyprenyl substrates.</text>
</comment>
<gene>
    <name evidence="1" type="primary">ubiJ</name>
    <name evidence="4" type="ORF">GCM10009105_12640</name>
</gene>
<keyword evidence="1" id="KW-0963">Cytoplasm</keyword>
<evidence type="ECO:0000256" key="1">
    <source>
        <dbReference type="HAMAP-Rule" id="MF_02215"/>
    </source>
</evidence>
<proteinExistence type="inferred from homology"/>
<dbReference type="HAMAP" id="MF_02215">
    <property type="entry name" value="UbiJ"/>
    <property type="match status" value="1"/>
</dbReference>
<sequence>MPDVNDAGSAGPQGGAARSPNPLLAVLGRVLETALNRALDLDPDTKAQVAALDGRAITLEFKGTPLAMRVTAEHDRLAIGPAFAGVSALRIAATPAALLSLAWSRDGGALPPGRVEIAGDAELARRLEQIATRFAPDFDAAFARAFGDVAGFQIARTLRRAFAWSRTSARAFAQDSVEFLTEEGRDLVAKPEVETFLDEVDALRERADRLDARVHRLAAQRGNPRA</sequence>
<organism evidence="4 5">
    <name type="scientific">Dokdonella soli</name>
    <dbReference type="NCBI Taxonomy" id="529810"/>
    <lineage>
        <taxon>Bacteria</taxon>
        <taxon>Pseudomonadati</taxon>
        <taxon>Pseudomonadota</taxon>
        <taxon>Gammaproteobacteria</taxon>
        <taxon>Lysobacterales</taxon>
        <taxon>Rhodanobacteraceae</taxon>
        <taxon>Dokdonella</taxon>
    </lineage>
</organism>
<protein>
    <recommendedName>
        <fullName evidence="1">Ubiquinone biosynthesis accessory factor UbiJ</fullName>
    </recommendedName>
</protein>
<dbReference type="InterPro" id="IPR038989">
    <property type="entry name" value="UbiJ"/>
</dbReference>
<name>A0ABP3TKN1_9GAMM</name>
<accession>A0ABP3TKN1</accession>
<dbReference type="PANTHER" id="PTHR38693:SF1">
    <property type="entry name" value="UBIQUINONE BIOSYNTHESIS ACCESSORY FACTOR UBIJ"/>
    <property type="match status" value="1"/>
</dbReference>
<evidence type="ECO:0000259" key="3">
    <source>
        <dbReference type="Pfam" id="PF02036"/>
    </source>
</evidence>
<comment type="caution">
    <text evidence="4">The sequence shown here is derived from an EMBL/GenBank/DDBJ whole genome shotgun (WGS) entry which is preliminary data.</text>
</comment>
<dbReference type="PANTHER" id="PTHR38693">
    <property type="entry name" value="UBIQUINONE BIOSYNTHESIS PROTEIN UBIJ"/>
    <property type="match status" value="1"/>
</dbReference>
<reference evidence="5" key="1">
    <citation type="journal article" date="2019" name="Int. J. Syst. Evol. Microbiol.">
        <title>The Global Catalogue of Microorganisms (GCM) 10K type strain sequencing project: providing services to taxonomists for standard genome sequencing and annotation.</title>
        <authorList>
            <consortium name="The Broad Institute Genomics Platform"/>
            <consortium name="The Broad Institute Genome Sequencing Center for Infectious Disease"/>
            <person name="Wu L."/>
            <person name="Ma J."/>
        </authorList>
    </citation>
    <scope>NUCLEOTIDE SEQUENCE [LARGE SCALE GENOMIC DNA]</scope>
    <source>
        <strain evidence="5">JCM 15421</strain>
    </source>
</reference>
<comment type="subcellular location">
    <subcellularLocation>
        <location evidence="1">Cytoplasm</location>
    </subcellularLocation>
</comment>